<dbReference type="AlphaFoldDB" id="A0A557RDJ7"/>
<dbReference type="Pfam" id="PF00685">
    <property type="entry name" value="Sulfotransfer_1"/>
    <property type="match status" value="1"/>
</dbReference>
<name>A0A557RDJ7_9GAMM</name>
<dbReference type="InterPro" id="IPR037359">
    <property type="entry name" value="NST/OST"/>
</dbReference>
<keyword evidence="1 4" id="KW-0808">Transferase</keyword>
<dbReference type="PANTHER" id="PTHR10605">
    <property type="entry name" value="HEPARAN SULFATE SULFOTRANSFERASE"/>
    <property type="match status" value="1"/>
</dbReference>
<keyword evidence="2" id="KW-0325">Glycoprotein</keyword>
<organism evidence="4 5">
    <name type="scientific">Spiribacter aquaticus</name>
    <dbReference type="NCBI Taxonomy" id="1935996"/>
    <lineage>
        <taxon>Bacteria</taxon>
        <taxon>Pseudomonadati</taxon>
        <taxon>Pseudomonadota</taxon>
        <taxon>Gammaproteobacteria</taxon>
        <taxon>Chromatiales</taxon>
        <taxon>Ectothiorhodospiraceae</taxon>
        <taxon>Spiribacter</taxon>
    </lineage>
</organism>
<dbReference type="Gene3D" id="3.40.50.300">
    <property type="entry name" value="P-loop containing nucleotide triphosphate hydrolases"/>
    <property type="match status" value="1"/>
</dbReference>
<feature type="domain" description="Sulfotransferase" evidence="3">
    <location>
        <begin position="12"/>
        <end position="186"/>
    </location>
</feature>
<protein>
    <submittedName>
        <fullName evidence="4">Sulfotransferase domain-containing protein</fullName>
    </submittedName>
</protein>
<gene>
    <name evidence="4" type="ORF">FPL11_09990</name>
</gene>
<dbReference type="EMBL" id="VMKP01000007">
    <property type="protein sequence ID" value="TVO63231.1"/>
    <property type="molecule type" value="Genomic_DNA"/>
</dbReference>
<dbReference type="InterPro" id="IPR027417">
    <property type="entry name" value="P-loop_NTPase"/>
</dbReference>
<accession>A0A557RDJ7</accession>
<evidence type="ECO:0000259" key="3">
    <source>
        <dbReference type="Pfam" id="PF00685"/>
    </source>
</evidence>
<sequence length="281" mass="31309">MREMPETRLEILGVGPQKTATSWLAEVLAPTGALCFPSGVKETFFWDRHFDRGIDWYMAHFNGHGRRIEFGPSYFHSAEVVERLHAHNPDLKVIVTLRDPAARSWSLYQHHLRKGRVGDSFEEADVRIPEIRQASRYSLHVPRWQKVFGREQVLVLLQDEVQQDPGAVLARVGRFIGEPLETDSLDLGRQVNAAGHPPSRALASVSTRAAEILRNLGLYGAVNVAKSAGLKRIVYGGGTRGADAPPDDLRAQLVDEFEADIAFVEHLLGIDLGHWRKVGSA</sequence>
<reference evidence="4 5" key="1">
    <citation type="submission" date="2019-07" db="EMBL/GenBank/DDBJ databases">
        <title>Reclasification of Spiribacter aquaticus.</title>
        <authorList>
            <person name="Leon M.J."/>
            <person name="Sanchez-Porro C."/>
            <person name="Ventosa A."/>
        </authorList>
    </citation>
    <scope>NUCLEOTIDE SEQUENCE [LARGE SCALE GENOMIC DNA]</scope>
    <source>
        <strain evidence="4 5">SP30</strain>
    </source>
</reference>
<evidence type="ECO:0000313" key="5">
    <source>
        <dbReference type="Proteomes" id="UP000316688"/>
    </source>
</evidence>
<comment type="caution">
    <text evidence="4">The sequence shown here is derived from an EMBL/GenBank/DDBJ whole genome shotgun (WGS) entry which is preliminary data.</text>
</comment>
<evidence type="ECO:0000256" key="2">
    <source>
        <dbReference type="ARBA" id="ARBA00023180"/>
    </source>
</evidence>
<evidence type="ECO:0000256" key="1">
    <source>
        <dbReference type="ARBA" id="ARBA00022679"/>
    </source>
</evidence>
<keyword evidence="5" id="KW-1185">Reference proteome</keyword>
<dbReference type="PANTHER" id="PTHR10605:SF56">
    <property type="entry name" value="BIFUNCTIONAL HEPARAN SULFATE N-DEACETYLASE_N-SULFOTRANSFERASE"/>
    <property type="match status" value="1"/>
</dbReference>
<dbReference type="SUPFAM" id="SSF52540">
    <property type="entry name" value="P-loop containing nucleoside triphosphate hydrolases"/>
    <property type="match status" value="1"/>
</dbReference>
<dbReference type="Proteomes" id="UP000316688">
    <property type="component" value="Unassembled WGS sequence"/>
</dbReference>
<dbReference type="GO" id="GO:0008146">
    <property type="term" value="F:sulfotransferase activity"/>
    <property type="evidence" value="ECO:0007669"/>
    <property type="project" value="InterPro"/>
</dbReference>
<evidence type="ECO:0000313" key="4">
    <source>
        <dbReference type="EMBL" id="TVO63231.1"/>
    </source>
</evidence>
<proteinExistence type="predicted"/>
<dbReference type="InterPro" id="IPR000863">
    <property type="entry name" value="Sulfotransferase_dom"/>
</dbReference>